<dbReference type="GO" id="GO:0043565">
    <property type="term" value="F:sequence-specific DNA binding"/>
    <property type="evidence" value="ECO:0007669"/>
    <property type="project" value="InterPro"/>
</dbReference>
<dbReference type="SUPFAM" id="SSF51182">
    <property type="entry name" value="RmlC-like cupins"/>
    <property type="match status" value="1"/>
</dbReference>
<dbReference type="PANTHER" id="PTHR11019:SF159">
    <property type="entry name" value="TRANSCRIPTIONAL REGULATOR-RELATED"/>
    <property type="match status" value="1"/>
</dbReference>
<evidence type="ECO:0000256" key="3">
    <source>
        <dbReference type="ARBA" id="ARBA00023163"/>
    </source>
</evidence>
<dbReference type="SMART" id="SM00342">
    <property type="entry name" value="HTH_ARAC"/>
    <property type="match status" value="1"/>
</dbReference>
<dbReference type="PANTHER" id="PTHR11019">
    <property type="entry name" value="HTH-TYPE TRANSCRIPTIONAL REGULATOR NIMR"/>
    <property type="match status" value="1"/>
</dbReference>
<name>A0A0J8VGS9_9GAMM</name>
<reference evidence="5 6" key="1">
    <citation type="submission" date="2018-01" db="EMBL/GenBank/DDBJ databases">
        <title>Whole genome sequencing of Histamine producing bacteria.</title>
        <authorList>
            <person name="Butler K."/>
        </authorList>
    </citation>
    <scope>NUCLEOTIDE SEQUENCE [LARGE SCALE GENOMIC DNA]</scope>
    <source>
        <strain evidence="5 6">DSM 24669</strain>
    </source>
</reference>
<dbReference type="PROSITE" id="PS01124">
    <property type="entry name" value="HTH_ARAC_FAMILY_2"/>
    <property type="match status" value="1"/>
</dbReference>
<dbReference type="SUPFAM" id="SSF46689">
    <property type="entry name" value="Homeodomain-like"/>
    <property type="match status" value="1"/>
</dbReference>
<evidence type="ECO:0000259" key="4">
    <source>
        <dbReference type="PROSITE" id="PS01124"/>
    </source>
</evidence>
<dbReference type="InterPro" id="IPR011051">
    <property type="entry name" value="RmlC_Cupin_sf"/>
</dbReference>
<dbReference type="EMBL" id="PYLZ01000003">
    <property type="protein sequence ID" value="PSW25276.1"/>
    <property type="molecule type" value="Genomic_DNA"/>
</dbReference>
<feature type="domain" description="HTH araC/xylS-type" evidence="4">
    <location>
        <begin position="180"/>
        <end position="260"/>
    </location>
</feature>
<proteinExistence type="predicted"/>
<dbReference type="GO" id="GO:0003700">
    <property type="term" value="F:DNA-binding transcription factor activity"/>
    <property type="evidence" value="ECO:0007669"/>
    <property type="project" value="InterPro"/>
</dbReference>
<dbReference type="InterPro" id="IPR009057">
    <property type="entry name" value="Homeodomain-like_sf"/>
</dbReference>
<dbReference type="AlphaFoldDB" id="A0A0J8VGS9"/>
<comment type="caution">
    <text evidence="5">The sequence shown here is derived from an EMBL/GenBank/DDBJ whole genome shotgun (WGS) entry which is preliminary data.</text>
</comment>
<dbReference type="STRING" id="680026.AB733_02390"/>
<evidence type="ECO:0000256" key="1">
    <source>
        <dbReference type="ARBA" id="ARBA00023015"/>
    </source>
</evidence>
<dbReference type="Proteomes" id="UP000240481">
    <property type="component" value="Unassembled WGS sequence"/>
</dbReference>
<gene>
    <name evidence="5" type="ORF">C9I94_06350</name>
</gene>
<dbReference type="Gene3D" id="2.60.120.10">
    <property type="entry name" value="Jelly Rolls"/>
    <property type="match status" value="1"/>
</dbReference>
<evidence type="ECO:0000313" key="6">
    <source>
        <dbReference type="Proteomes" id="UP000240481"/>
    </source>
</evidence>
<accession>A0A0J8VGS9</accession>
<dbReference type="Pfam" id="PF02311">
    <property type="entry name" value="AraC_binding"/>
    <property type="match status" value="1"/>
</dbReference>
<keyword evidence="3" id="KW-0804">Transcription</keyword>
<dbReference type="RefSeq" id="WP_048897339.1">
    <property type="nucleotide sequence ID" value="NZ_AP024853.1"/>
</dbReference>
<keyword evidence="1" id="KW-0805">Transcription regulation</keyword>
<dbReference type="OrthoDB" id="5949386at2"/>
<evidence type="ECO:0000313" key="5">
    <source>
        <dbReference type="EMBL" id="PSW25276.1"/>
    </source>
</evidence>
<dbReference type="InterPro" id="IPR018060">
    <property type="entry name" value="HTH_AraC"/>
</dbReference>
<dbReference type="InterPro" id="IPR003313">
    <property type="entry name" value="AraC-bd"/>
</dbReference>
<evidence type="ECO:0000256" key="2">
    <source>
        <dbReference type="ARBA" id="ARBA00023125"/>
    </source>
</evidence>
<keyword evidence="6" id="KW-1185">Reference proteome</keyword>
<dbReference type="Gene3D" id="1.10.10.60">
    <property type="entry name" value="Homeodomain-like"/>
    <property type="match status" value="2"/>
</dbReference>
<dbReference type="Pfam" id="PF12833">
    <property type="entry name" value="HTH_18"/>
    <property type="match status" value="1"/>
</dbReference>
<organism evidence="5 6">
    <name type="scientific">Photobacterium swingsii</name>
    <dbReference type="NCBI Taxonomy" id="680026"/>
    <lineage>
        <taxon>Bacteria</taxon>
        <taxon>Pseudomonadati</taxon>
        <taxon>Pseudomonadota</taxon>
        <taxon>Gammaproteobacteria</taxon>
        <taxon>Vibrionales</taxon>
        <taxon>Vibrionaceae</taxon>
        <taxon>Photobacterium</taxon>
    </lineage>
</organism>
<protein>
    <submittedName>
        <fullName evidence="5">AraC family transcriptional regulator</fullName>
    </submittedName>
</protein>
<dbReference type="CDD" id="cd06124">
    <property type="entry name" value="cupin_NimR-like_N"/>
    <property type="match status" value="1"/>
</dbReference>
<sequence>MALITGNVPFNPDTLAASVVGIAADVGQHDSGHHQHQMAQLLFAPKGCMTINLEQQQSVLPPTRAAWIPPGIRHRAVMRNVVSYRSIYFSPDLYVDLCQIEDLDHIKIVSVNNLLAALIERMAFWPWDMPSQDQSTLLALFWQELQSAPPEHLSLPIPKDARLVPWWQHLSSQHVPPPPLNIMAKNIGASEKTISRIFSRDTGMPYQQWRQQWRLLAAIEYLAEGKSVSDTASLLDFSSDSAFISFFRQHIGETPSQFIR</sequence>
<dbReference type="InterPro" id="IPR014710">
    <property type="entry name" value="RmlC-like_jellyroll"/>
</dbReference>
<keyword evidence="2" id="KW-0238">DNA-binding</keyword>